<feature type="transmembrane region" description="Helical" evidence="2">
    <location>
        <begin position="297"/>
        <end position="320"/>
    </location>
</feature>
<feature type="region of interest" description="Disordered" evidence="1">
    <location>
        <begin position="342"/>
        <end position="362"/>
    </location>
</feature>
<dbReference type="Proteomes" id="UP000093928">
    <property type="component" value="Unassembled WGS sequence"/>
</dbReference>
<organism evidence="3 4">
    <name type="scientific">Mycobacterium asiaticum</name>
    <dbReference type="NCBI Taxonomy" id="1790"/>
    <lineage>
        <taxon>Bacteria</taxon>
        <taxon>Bacillati</taxon>
        <taxon>Actinomycetota</taxon>
        <taxon>Actinomycetes</taxon>
        <taxon>Mycobacteriales</taxon>
        <taxon>Mycobacteriaceae</taxon>
        <taxon>Mycobacterium</taxon>
    </lineage>
</organism>
<name>A0A1A3NGB6_MYCAS</name>
<dbReference type="AlphaFoldDB" id="A0A1A3NGB6"/>
<evidence type="ECO:0000313" key="4">
    <source>
        <dbReference type="Proteomes" id="UP000093928"/>
    </source>
</evidence>
<keyword evidence="2" id="KW-1133">Transmembrane helix</keyword>
<feature type="compositionally biased region" description="Pro residues" evidence="1">
    <location>
        <begin position="1"/>
        <end position="58"/>
    </location>
</feature>
<feature type="region of interest" description="Disordered" evidence="1">
    <location>
        <begin position="1"/>
        <end position="101"/>
    </location>
</feature>
<dbReference type="RefSeq" id="WP_065146758.1">
    <property type="nucleotide sequence ID" value="NZ_LZLS01000214.1"/>
</dbReference>
<proteinExistence type="predicted"/>
<keyword evidence="2" id="KW-0812">Transmembrane</keyword>
<reference evidence="3 4" key="1">
    <citation type="submission" date="2016-06" db="EMBL/GenBank/DDBJ databases">
        <authorList>
            <person name="Kjaerup R.B."/>
            <person name="Dalgaard T.S."/>
            <person name="Juul-Madsen H.R."/>
        </authorList>
    </citation>
    <scope>NUCLEOTIDE SEQUENCE [LARGE SCALE GENOMIC DNA]</scope>
    <source>
        <strain evidence="3 4">1165133.8</strain>
    </source>
</reference>
<gene>
    <name evidence="3" type="ORF">A5634_11610</name>
</gene>
<comment type="caution">
    <text evidence="3">The sequence shown here is derived from an EMBL/GenBank/DDBJ whole genome shotgun (WGS) entry which is preliminary data.</text>
</comment>
<protein>
    <recommendedName>
        <fullName evidence="5">Proline and glycine rich transmembrane protein</fullName>
    </recommendedName>
</protein>
<accession>A0A1A3NGB6</accession>
<evidence type="ECO:0000256" key="2">
    <source>
        <dbReference type="SAM" id="Phobius"/>
    </source>
</evidence>
<evidence type="ECO:0000256" key="1">
    <source>
        <dbReference type="SAM" id="MobiDB-lite"/>
    </source>
</evidence>
<keyword evidence="2" id="KW-0472">Membrane</keyword>
<feature type="transmembrane region" description="Helical" evidence="2">
    <location>
        <begin position="172"/>
        <end position="195"/>
    </location>
</feature>
<evidence type="ECO:0000313" key="3">
    <source>
        <dbReference type="EMBL" id="OBK20826.1"/>
    </source>
</evidence>
<dbReference type="PRINTS" id="PR01217">
    <property type="entry name" value="PRICHEXTENSN"/>
</dbReference>
<feature type="transmembrane region" description="Helical" evidence="2">
    <location>
        <begin position="125"/>
        <end position="152"/>
    </location>
</feature>
<feature type="transmembrane region" description="Helical" evidence="2">
    <location>
        <begin position="227"/>
        <end position="260"/>
    </location>
</feature>
<evidence type="ECO:0008006" key="5">
    <source>
        <dbReference type="Google" id="ProtNLM"/>
    </source>
</evidence>
<dbReference type="EMBL" id="LZLS01000214">
    <property type="protein sequence ID" value="OBK20826.1"/>
    <property type="molecule type" value="Genomic_DNA"/>
</dbReference>
<sequence>MSQPPEYPGNPSDPPGYPPQPRHGTPPPPPPGYGAPPPPPPGYGAPPSPPDFSKPQGPPGGYQAPGYSTPPPPPPGSGYGAPGSQPSGYPPPAGPGGGPSGAPFSVGDAFSWAWGKFTKNIGAMLVPGAVFALGILIPLIVLYVAVIASAMSASERTYDPYTGTTTYSSGDAGFGLGALAISGVVGLLVFALSVYMQASLVSGALDVADGKPVTAGSFLKPRNLGGAVLTALLVLVGVAIGSVLCYIPGLIFAFLTMFAVPFAVDRNLSPVEAVKASIATARANVGPALLTWLVQSAVLLVGQFVCGIGLIAALPIAYLIQVYAYRKLTGGQVAPLEQTGLPPGQQQGQQYPGQQYPGQQYS</sequence>